<keyword evidence="7 9" id="KW-0472">Membrane</keyword>
<dbReference type="GO" id="GO:0005385">
    <property type="term" value="F:zinc ion transmembrane transporter activity"/>
    <property type="evidence" value="ECO:0007669"/>
    <property type="project" value="TreeGrafter"/>
</dbReference>
<evidence type="ECO:0000256" key="1">
    <source>
        <dbReference type="ARBA" id="ARBA00004141"/>
    </source>
</evidence>
<dbReference type="OrthoDB" id="9944568at2759"/>
<dbReference type="InterPro" id="IPR002524">
    <property type="entry name" value="Cation_efflux"/>
</dbReference>
<dbReference type="InterPro" id="IPR058533">
    <property type="entry name" value="Cation_efflux_TM"/>
</dbReference>
<comment type="similarity">
    <text evidence="2">Belongs to the cation diffusion facilitator (CDF) transporter (TC 2.A.4) family. SLC30A subfamily.</text>
</comment>
<dbReference type="Pfam" id="PF01545">
    <property type="entry name" value="Cation_efflux"/>
    <property type="match status" value="1"/>
</dbReference>
<dbReference type="SUPFAM" id="SSF161111">
    <property type="entry name" value="Cation efflux protein transmembrane domain-like"/>
    <property type="match status" value="1"/>
</dbReference>
<evidence type="ECO:0000256" key="9">
    <source>
        <dbReference type="SAM" id="Phobius"/>
    </source>
</evidence>
<proteinExistence type="inferred from homology"/>
<feature type="transmembrane region" description="Helical" evidence="9">
    <location>
        <begin position="194"/>
        <end position="217"/>
    </location>
</feature>
<dbReference type="Gene3D" id="1.20.1510.10">
    <property type="entry name" value="Cation efflux protein transmembrane domain"/>
    <property type="match status" value="1"/>
</dbReference>
<keyword evidence="6 9" id="KW-1133">Transmembrane helix</keyword>
<dbReference type="GO" id="GO:0016020">
    <property type="term" value="C:membrane"/>
    <property type="evidence" value="ECO:0007669"/>
    <property type="project" value="UniProtKB-SubCell"/>
</dbReference>
<keyword evidence="3" id="KW-0813">Transport</keyword>
<comment type="subcellular location">
    <subcellularLocation>
        <location evidence="1">Membrane</location>
        <topology evidence="1">Multi-pass membrane protein</topology>
    </subcellularLocation>
</comment>
<name>A0A9P6QM97_9FUNG</name>
<evidence type="ECO:0000256" key="7">
    <source>
        <dbReference type="ARBA" id="ARBA00023136"/>
    </source>
</evidence>
<dbReference type="InterPro" id="IPR027470">
    <property type="entry name" value="Cation_efflux_CTD"/>
</dbReference>
<dbReference type="InterPro" id="IPR036837">
    <property type="entry name" value="Cation_efflux_CTD_sf"/>
</dbReference>
<feature type="transmembrane region" description="Helical" evidence="9">
    <location>
        <begin position="112"/>
        <end position="133"/>
    </location>
</feature>
<feature type="transmembrane region" description="Helical" evidence="9">
    <location>
        <begin position="224"/>
        <end position="243"/>
    </location>
</feature>
<feature type="compositionally biased region" description="Polar residues" evidence="8">
    <location>
        <begin position="402"/>
        <end position="418"/>
    </location>
</feature>
<keyword evidence="13" id="KW-1185">Reference proteome</keyword>
<reference evidence="12" key="1">
    <citation type="journal article" date="2020" name="Fungal Divers.">
        <title>Resolving the Mortierellaceae phylogeny through synthesis of multi-gene phylogenetics and phylogenomics.</title>
        <authorList>
            <person name="Vandepol N."/>
            <person name="Liber J."/>
            <person name="Desiro A."/>
            <person name="Na H."/>
            <person name="Kennedy M."/>
            <person name="Barry K."/>
            <person name="Grigoriev I.V."/>
            <person name="Miller A.N."/>
            <person name="O'Donnell K."/>
            <person name="Stajich J.E."/>
            <person name="Bonito G."/>
        </authorList>
    </citation>
    <scope>NUCLEOTIDE SEQUENCE</scope>
    <source>
        <strain evidence="12">BC1065</strain>
    </source>
</reference>
<keyword evidence="4 9" id="KW-0812">Transmembrane</keyword>
<dbReference type="InterPro" id="IPR027469">
    <property type="entry name" value="Cation_efflux_TMD_sf"/>
</dbReference>
<dbReference type="Proteomes" id="UP000807716">
    <property type="component" value="Unassembled WGS sequence"/>
</dbReference>
<evidence type="ECO:0000256" key="6">
    <source>
        <dbReference type="ARBA" id="ARBA00022989"/>
    </source>
</evidence>
<evidence type="ECO:0000256" key="2">
    <source>
        <dbReference type="ARBA" id="ARBA00008873"/>
    </source>
</evidence>
<feature type="transmembrane region" description="Helical" evidence="9">
    <location>
        <begin position="12"/>
        <end position="31"/>
    </location>
</feature>
<feature type="transmembrane region" description="Helical" evidence="9">
    <location>
        <begin position="81"/>
        <end position="100"/>
    </location>
</feature>
<evidence type="ECO:0000256" key="5">
    <source>
        <dbReference type="ARBA" id="ARBA00022833"/>
    </source>
</evidence>
<protein>
    <submittedName>
        <fullName evidence="12">Uncharacterized protein</fullName>
    </submittedName>
</protein>
<feature type="domain" description="Cation efflux protein cytoplasmic" evidence="11">
    <location>
        <begin position="260"/>
        <end position="330"/>
    </location>
</feature>
<feature type="domain" description="Cation efflux protein transmembrane" evidence="10">
    <location>
        <begin position="13"/>
        <end position="254"/>
    </location>
</feature>
<evidence type="ECO:0000256" key="3">
    <source>
        <dbReference type="ARBA" id="ARBA00022448"/>
    </source>
</evidence>
<dbReference type="PANTHER" id="PTHR45820:SF4">
    <property type="entry name" value="ZINC TRANSPORTER 63C, ISOFORM F"/>
    <property type="match status" value="1"/>
</dbReference>
<dbReference type="SUPFAM" id="SSF160240">
    <property type="entry name" value="Cation efflux protein cytoplasmic domain-like"/>
    <property type="match status" value="1"/>
</dbReference>
<dbReference type="PANTHER" id="PTHR45820">
    <property type="entry name" value="FI23527P1"/>
    <property type="match status" value="1"/>
</dbReference>
<gene>
    <name evidence="12" type="ORF">DFQ27_005350</name>
</gene>
<dbReference type="AlphaFoldDB" id="A0A9P6QM97"/>
<comment type="caution">
    <text evidence="12">The sequence shown here is derived from an EMBL/GenBank/DDBJ whole genome shotgun (WGS) entry which is preliminary data.</text>
</comment>
<feature type="compositionally biased region" description="Low complexity" evidence="8">
    <location>
        <begin position="424"/>
        <end position="443"/>
    </location>
</feature>
<dbReference type="GO" id="GO:0006882">
    <property type="term" value="P:intracellular zinc ion homeostasis"/>
    <property type="evidence" value="ECO:0007669"/>
    <property type="project" value="TreeGrafter"/>
</dbReference>
<evidence type="ECO:0000313" key="12">
    <source>
        <dbReference type="EMBL" id="KAG0268910.1"/>
    </source>
</evidence>
<evidence type="ECO:0000313" key="13">
    <source>
        <dbReference type="Proteomes" id="UP000807716"/>
    </source>
</evidence>
<accession>A0A9P6QM97</accession>
<feature type="region of interest" description="Disordered" evidence="8">
    <location>
        <begin position="139"/>
        <end position="183"/>
    </location>
</feature>
<feature type="compositionally biased region" description="Basic and acidic residues" evidence="8">
    <location>
        <begin position="163"/>
        <end position="183"/>
    </location>
</feature>
<organism evidence="12 13">
    <name type="scientific">Actinomortierella ambigua</name>
    <dbReference type="NCBI Taxonomy" id="1343610"/>
    <lineage>
        <taxon>Eukaryota</taxon>
        <taxon>Fungi</taxon>
        <taxon>Fungi incertae sedis</taxon>
        <taxon>Mucoromycota</taxon>
        <taxon>Mortierellomycotina</taxon>
        <taxon>Mortierellomycetes</taxon>
        <taxon>Mortierellales</taxon>
        <taxon>Mortierellaceae</taxon>
        <taxon>Actinomortierella</taxon>
    </lineage>
</organism>
<evidence type="ECO:0000259" key="11">
    <source>
        <dbReference type="Pfam" id="PF16916"/>
    </source>
</evidence>
<dbReference type="NCBIfam" id="TIGR01297">
    <property type="entry name" value="CDF"/>
    <property type="match status" value="1"/>
</dbReference>
<feature type="region of interest" description="Disordered" evidence="8">
    <location>
        <begin position="400"/>
        <end position="460"/>
    </location>
</feature>
<evidence type="ECO:0000259" key="10">
    <source>
        <dbReference type="Pfam" id="PF01545"/>
    </source>
</evidence>
<sequence length="473" mass="51176">MAKLSRSGRIKFLLCLNITYFLVEIIVGYQTQSLSLIADSFHQLSDGASQVIALYAIRLAAKTNWSPKYTYGWQRAELLGALYNGIFLLALCFSITMDALERFTNVEPINNPMLVLIVGSVGLGTNLLGLALFHEHGHAHGGHGHSHGHSHSKKQKPGSNTNGDEHADHDHTHDDVEKKAEKPAHGSDLNMHGIFLHVLGDALGSVGVIIAALVMLYAKGEWRYYVDPFMSLVIVAIITYSSIPLVRTTSFILLQGVPMGVEIEDIREQIKSIPDVISVHDLHIWQLTSVKIVASLHVVVTNQAVFERVSRQVKKIMHAAGVHSTTIQPEFPGMHNEKDARKIFPSSAFLINSSTSLPDSIHPDSVMSASGIEQNQDTIASNVGLRVEPSAFQIHDQLAAGSPTSRTVSPLAPSNSTVVVMDQGPTSTGAAAGTSDGTTGEDVSNNDHDSNDTDDSGSNCRLLCIDGEEAYRV</sequence>
<feature type="compositionally biased region" description="Basic residues" evidence="8">
    <location>
        <begin position="139"/>
        <end position="156"/>
    </location>
</feature>
<keyword evidence="5" id="KW-0862">Zinc</keyword>
<dbReference type="Pfam" id="PF16916">
    <property type="entry name" value="ZT_dimer"/>
    <property type="match status" value="1"/>
</dbReference>
<evidence type="ECO:0000256" key="4">
    <source>
        <dbReference type="ARBA" id="ARBA00022692"/>
    </source>
</evidence>
<evidence type="ECO:0000256" key="8">
    <source>
        <dbReference type="SAM" id="MobiDB-lite"/>
    </source>
</evidence>
<dbReference type="EMBL" id="JAAAJB010000038">
    <property type="protein sequence ID" value="KAG0268910.1"/>
    <property type="molecule type" value="Genomic_DNA"/>
</dbReference>